<dbReference type="AlphaFoldDB" id="A0AAV8H0P2"/>
<comment type="function">
    <text evidence="1">Hydrolyzes certain amino acid conjugates of the plant growth regulator indole-3-acetic acid (IAA).</text>
</comment>
<dbReference type="FunFam" id="3.30.70.360:FF:000001">
    <property type="entry name" value="N-acetyldiaminopimelate deacetylase"/>
    <property type="match status" value="1"/>
</dbReference>
<dbReference type="GO" id="GO:0010179">
    <property type="term" value="F:IAA-Ala conjugate hydrolase activity"/>
    <property type="evidence" value="ECO:0007669"/>
    <property type="project" value="TreeGrafter"/>
</dbReference>
<comment type="cofactor">
    <cofactor evidence="5">
        <name>Mn(2+)</name>
        <dbReference type="ChEBI" id="CHEBI:29035"/>
    </cofactor>
    <text evidence="5">The Mn(2+) ion enhances activity.</text>
</comment>
<dbReference type="GO" id="GO:0005783">
    <property type="term" value="C:endoplasmic reticulum"/>
    <property type="evidence" value="ECO:0007669"/>
    <property type="project" value="TreeGrafter"/>
</dbReference>
<dbReference type="Proteomes" id="UP001140206">
    <property type="component" value="Chromosome 1"/>
</dbReference>
<feature type="binding site" evidence="5">
    <location>
        <position position="195"/>
    </location>
    <ligand>
        <name>Mn(2+)</name>
        <dbReference type="ChEBI" id="CHEBI:29035"/>
        <label>2</label>
    </ligand>
</feature>
<evidence type="ECO:0000256" key="6">
    <source>
        <dbReference type="SAM" id="SignalP"/>
    </source>
</evidence>
<gene>
    <name evidence="8" type="ORF">LUZ62_022116</name>
</gene>
<feature type="binding site" evidence="5">
    <location>
        <position position="137"/>
    </location>
    <ligand>
        <name>Mn(2+)</name>
        <dbReference type="ChEBI" id="CHEBI:29035"/>
        <label>2</label>
    </ligand>
</feature>
<accession>A0AAV8H0P2</accession>
<dbReference type="Pfam" id="PF07687">
    <property type="entry name" value="M20_dimer"/>
    <property type="match status" value="1"/>
</dbReference>
<proteinExistence type="inferred from homology"/>
<feature type="binding site" evidence="5">
    <location>
        <position position="399"/>
    </location>
    <ligand>
        <name>Mn(2+)</name>
        <dbReference type="ChEBI" id="CHEBI:29035"/>
        <label>2</label>
    </ligand>
</feature>
<dbReference type="SUPFAM" id="SSF55031">
    <property type="entry name" value="Bacterial exopeptidase dimerisation domain"/>
    <property type="match status" value="1"/>
</dbReference>
<keyword evidence="5" id="KW-0464">Manganese</keyword>
<feature type="chain" id="PRO_5043574853" description="Peptidase M20 dimerisation domain-containing protein" evidence="6">
    <location>
        <begin position="22"/>
        <end position="447"/>
    </location>
</feature>
<dbReference type="CDD" id="cd08017">
    <property type="entry name" value="M20_IAA_Hyd"/>
    <property type="match status" value="1"/>
</dbReference>
<evidence type="ECO:0000256" key="4">
    <source>
        <dbReference type="ARBA" id="ARBA00022801"/>
    </source>
</evidence>
<feature type="signal peptide" evidence="6">
    <location>
        <begin position="1"/>
        <end position="21"/>
    </location>
</feature>
<keyword evidence="4" id="KW-0378">Hydrolase</keyword>
<dbReference type="GO" id="GO:0046872">
    <property type="term" value="F:metal ion binding"/>
    <property type="evidence" value="ECO:0007669"/>
    <property type="project" value="UniProtKB-KW"/>
</dbReference>
<dbReference type="InterPro" id="IPR011650">
    <property type="entry name" value="Peptidase_M20_dimer"/>
</dbReference>
<feature type="binding site" evidence="5">
    <location>
        <position position="135"/>
    </location>
    <ligand>
        <name>Mn(2+)</name>
        <dbReference type="ChEBI" id="CHEBI:29035"/>
        <label>2</label>
    </ligand>
</feature>
<dbReference type="PANTHER" id="PTHR11014:SF63">
    <property type="entry name" value="METALLOPEPTIDASE, PUTATIVE (AFU_ORTHOLOGUE AFUA_6G09600)-RELATED"/>
    <property type="match status" value="1"/>
</dbReference>
<dbReference type="Gene3D" id="3.30.70.360">
    <property type="match status" value="1"/>
</dbReference>
<feature type="binding site" evidence="5">
    <location>
        <position position="171"/>
    </location>
    <ligand>
        <name>Mn(2+)</name>
        <dbReference type="ChEBI" id="CHEBI:29035"/>
        <label>2</label>
    </ligand>
</feature>
<keyword evidence="3 6" id="KW-0732">Signal</keyword>
<dbReference type="EMBL" id="JAMFTS010000001">
    <property type="protein sequence ID" value="KAJ4809550.1"/>
    <property type="molecule type" value="Genomic_DNA"/>
</dbReference>
<evidence type="ECO:0000256" key="1">
    <source>
        <dbReference type="ARBA" id="ARBA00003007"/>
    </source>
</evidence>
<dbReference type="NCBIfam" id="TIGR01891">
    <property type="entry name" value="amidohydrolases"/>
    <property type="match status" value="1"/>
</dbReference>
<evidence type="ECO:0000313" key="9">
    <source>
        <dbReference type="Proteomes" id="UP001140206"/>
    </source>
</evidence>
<keyword evidence="9" id="KW-1185">Reference proteome</keyword>
<name>A0AAV8H0P2_9POAL</name>
<protein>
    <recommendedName>
        <fullName evidence="7">Peptidase M20 dimerisation domain-containing protein</fullName>
    </recommendedName>
</protein>
<comment type="similarity">
    <text evidence="2">Belongs to the peptidase M20 family.</text>
</comment>
<dbReference type="PIRSF" id="PIRSF005962">
    <property type="entry name" value="Pept_M20D_amidohydro"/>
    <property type="match status" value="1"/>
</dbReference>
<dbReference type="Gene3D" id="3.40.630.10">
    <property type="entry name" value="Zn peptidases"/>
    <property type="match status" value="1"/>
</dbReference>
<dbReference type="SUPFAM" id="SSF53187">
    <property type="entry name" value="Zn-dependent exopeptidases"/>
    <property type="match status" value="1"/>
</dbReference>
<keyword evidence="5" id="KW-0479">Metal-binding</keyword>
<evidence type="ECO:0000313" key="8">
    <source>
        <dbReference type="EMBL" id="KAJ4809550.1"/>
    </source>
</evidence>
<dbReference type="InterPro" id="IPR036264">
    <property type="entry name" value="Bact_exopeptidase_dim_dom"/>
</dbReference>
<evidence type="ECO:0000256" key="2">
    <source>
        <dbReference type="ARBA" id="ARBA00006153"/>
    </source>
</evidence>
<evidence type="ECO:0000256" key="3">
    <source>
        <dbReference type="ARBA" id="ARBA00022729"/>
    </source>
</evidence>
<feature type="domain" description="Peptidase M20 dimerisation" evidence="7">
    <location>
        <begin position="217"/>
        <end position="314"/>
    </location>
</feature>
<comment type="caution">
    <text evidence="8">The sequence shown here is derived from an EMBL/GenBank/DDBJ whole genome shotgun (WGS) entry which is preliminary data.</text>
</comment>
<reference evidence="8" key="1">
    <citation type="submission" date="2022-08" db="EMBL/GenBank/DDBJ databases">
        <authorList>
            <person name="Marques A."/>
        </authorList>
    </citation>
    <scope>NUCLEOTIDE SEQUENCE</scope>
    <source>
        <strain evidence="8">RhyPub2mFocal</strain>
        <tissue evidence="8">Leaves</tissue>
    </source>
</reference>
<dbReference type="InterPro" id="IPR017439">
    <property type="entry name" value="Amidohydrolase"/>
</dbReference>
<sequence length="447" mass="48869">MAFYTLSCFLIFVAIPTQTRGLSVGVAMSTSLLDLAHSTEFRDWLVSTRRKLHEWPELAFEEVKTSELIRSELDSLGIEYTWPVAKTGLVATIGSGSGSESGPVFGLRADMDALPLQEKVEWEYKSKVDGKMHACGHDLHVTMLLGAARLLQQHKHKLKGTVKLFFQPGEEGHAGAYHMIQEGALQGVEAMFALHVDPLTPVGTIKSKPGPLLAASGRFHVTIKGKGGHGALHHKTIDPIIPASYAVLALQQLVSRESDPLESRVVSVGFIKAGEGAYNVIPETVAFGGTFRSLTNEGFLYLKQRIKEIIETQAMVHRCTASVDFMESTLIPYPPLTNHLSVYEHVRKVGERLLGGANVHLTTPSMGAEDFSFFSQKIPAAMFFIGVGSENADQVHSLHSPYFFSNEKVLPVGAALHAAVAIEYLDNVENNMISEDIINDQASNYSE</sequence>
<evidence type="ECO:0000259" key="7">
    <source>
        <dbReference type="Pfam" id="PF07687"/>
    </source>
</evidence>
<dbReference type="Pfam" id="PF01546">
    <property type="entry name" value="Peptidase_M20"/>
    <property type="match status" value="1"/>
</dbReference>
<dbReference type="PANTHER" id="PTHR11014">
    <property type="entry name" value="PEPTIDASE M20 FAMILY MEMBER"/>
    <property type="match status" value="1"/>
</dbReference>
<evidence type="ECO:0000256" key="5">
    <source>
        <dbReference type="PIRSR" id="PIRSR005962-1"/>
    </source>
</evidence>
<dbReference type="GO" id="GO:0009850">
    <property type="term" value="P:auxin metabolic process"/>
    <property type="evidence" value="ECO:0007669"/>
    <property type="project" value="InterPro"/>
</dbReference>
<dbReference type="InterPro" id="IPR002933">
    <property type="entry name" value="Peptidase_M20"/>
</dbReference>
<dbReference type="InterPro" id="IPR044757">
    <property type="entry name" value="ILR1-like_Hyd"/>
</dbReference>
<organism evidence="8 9">
    <name type="scientific">Rhynchospora pubera</name>
    <dbReference type="NCBI Taxonomy" id="906938"/>
    <lineage>
        <taxon>Eukaryota</taxon>
        <taxon>Viridiplantae</taxon>
        <taxon>Streptophyta</taxon>
        <taxon>Embryophyta</taxon>
        <taxon>Tracheophyta</taxon>
        <taxon>Spermatophyta</taxon>
        <taxon>Magnoliopsida</taxon>
        <taxon>Liliopsida</taxon>
        <taxon>Poales</taxon>
        <taxon>Cyperaceae</taxon>
        <taxon>Cyperoideae</taxon>
        <taxon>Rhynchosporeae</taxon>
        <taxon>Rhynchospora</taxon>
    </lineage>
</organism>